<proteinExistence type="predicted"/>
<dbReference type="Proteomes" id="UP001403385">
    <property type="component" value="Unassembled WGS sequence"/>
</dbReference>
<name>A0AAW9RSB3_9BACT</name>
<evidence type="ECO:0000313" key="1">
    <source>
        <dbReference type="EMBL" id="MEN7546467.1"/>
    </source>
</evidence>
<evidence type="ECO:0000313" key="2">
    <source>
        <dbReference type="Proteomes" id="UP001403385"/>
    </source>
</evidence>
<organism evidence="1 2">
    <name type="scientific">Rapidithrix thailandica</name>
    <dbReference type="NCBI Taxonomy" id="413964"/>
    <lineage>
        <taxon>Bacteria</taxon>
        <taxon>Pseudomonadati</taxon>
        <taxon>Bacteroidota</taxon>
        <taxon>Cytophagia</taxon>
        <taxon>Cytophagales</taxon>
        <taxon>Flammeovirgaceae</taxon>
        <taxon>Rapidithrix</taxon>
    </lineage>
</organism>
<protein>
    <submittedName>
        <fullName evidence="1">Uncharacterized protein</fullName>
    </submittedName>
</protein>
<comment type="caution">
    <text evidence="1">The sequence shown here is derived from an EMBL/GenBank/DDBJ whole genome shotgun (WGS) entry which is preliminary data.</text>
</comment>
<dbReference type="AlphaFoldDB" id="A0AAW9RSB3"/>
<reference evidence="1 2" key="1">
    <citation type="submission" date="2024-04" db="EMBL/GenBank/DDBJ databases">
        <title>Novel genus in family Flammeovirgaceae.</title>
        <authorList>
            <person name="Nguyen T.H."/>
            <person name="Vuong T.Q."/>
            <person name="Le H."/>
            <person name="Kim S.-G."/>
        </authorList>
    </citation>
    <scope>NUCLEOTIDE SEQUENCE [LARGE SCALE GENOMIC DNA]</scope>
    <source>
        <strain evidence="1 2">JCM 23209</strain>
    </source>
</reference>
<keyword evidence="2" id="KW-1185">Reference proteome</keyword>
<dbReference type="EMBL" id="JBDKWZ010000001">
    <property type="protein sequence ID" value="MEN7546467.1"/>
    <property type="molecule type" value="Genomic_DNA"/>
</dbReference>
<gene>
    <name evidence="1" type="ORF">AAG747_01020</name>
</gene>
<sequence length="93" mass="10782">MANFWNKAGNTYKMLKGKTNRAIEVGKLQIEISQLKSHVNSLYRQIGKLIFELSEEGTTEVSLTEERIAKKITEIKEKKARIEELEEEKDKDI</sequence>
<accession>A0AAW9RSB3</accession>
<dbReference type="RefSeq" id="WP_346819254.1">
    <property type="nucleotide sequence ID" value="NZ_JBDKWZ010000001.1"/>
</dbReference>